<feature type="transmembrane region" description="Helical" evidence="1">
    <location>
        <begin position="20"/>
        <end position="39"/>
    </location>
</feature>
<reference evidence="2 3" key="1">
    <citation type="submission" date="2015-09" db="EMBL/GenBank/DDBJ databases">
        <authorList>
            <consortium name="Pathogen Informatics"/>
        </authorList>
    </citation>
    <scope>NUCLEOTIDE SEQUENCE [LARGE SCALE GENOMIC DNA]</scope>
    <source>
        <strain evidence="2 3">2789STDY5834908</strain>
    </source>
</reference>
<feature type="transmembrane region" description="Helical" evidence="1">
    <location>
        <begin position="287"/>
        <end position="311"/>
    </location>
</feature>
<feature type="transmembrane region" description="Helical" evidence="1">
    <location>
        <begin position="188"/>
        <end position="209"/>
    </location>
</feature>
<name>A0A174IP33_ANAHA</name>
<sequence>MKVMLKYELKRIFTKRLNRVLITIGLALSVILSFLAATSNRFVSPQGHLETGISATRKVVADKNRNKGLMTPKRISELITQDQRVFREYKDKGESDKIYGTSIQQYLDVEQLVSYILTGNEDYNPSVYLDVNPKKLLNIYKIREAKIQKLIRQNGKTEEQRKYLKAQYDKISTPYQYEAPDSWDTMQLYVVTYSIVLAVLMGVLASGIFSEEITLKADAIFFSSKYGRDKAIKTKISAGLITSTGIYWIGMCLFTVISLTLMGTSGSHTLMSILNSYTIYNVTYGQAFYIMMFAGYIANLLATTVSMLVSAIMGSPNIAICIPFFLFCIMPFVGRIGGGKGIFLLTPDQLNNFQEIMKVNHIYQIGGFVTNQLALMVLIYVVVNLVLIPVIYSVYKRKS</sequence>
<evidence type="ECO:0000313" key="2">
    <source>
        <dbReference type="EMBL" id="CUO86640.1"/>
    </source>
</evidence>
<dbReference type="AlphaFoldDB" id="A0A174IP33"/>
<dbReference type="EMBL" id="CZAU01000001">
    <property type="protein sequence ID" value="CUO86640.1"/>
    <property type="molecule type" value="Genomic_DNA"/>
</dbReference>
<keyword evidence="1" id="KW-1133">Transmembrane helix</keyword>
<feature type="transmembrane region" description="Helical" evidence="1">
    <location>
        <begin position="373"/>
        <end position="395"/>
    </location>
</feature>
<evidence type="ECO:0000313" key="3">
    <source>
        <dbReference type="Proteomes" id="UP000095564"/>
    </source>
</evidence>
<dbReference type="Proteomes" id="UP000095564">
    <property type="component" value="Unassembled WGS sequence"/>
</dbReference>
<accession>A0A174IP33</accession>
<feature type="transmembrane region" description="Helical" evidence="1">
    <location>
        <begin position="318"/>
        <end position="337"/>
    </location>
</feature>
<gene>
    <name evidence="2" type="ORF">ERS852520_00025</name>
</gene>
<dbReference type="RefSeq" id="WP_055158869.1">
    <property type="nucleotide sequence ID" value="NZ_CZAU01000001.1"/>
</dbReference>
<feature type="transmembrane region" description="Helical" evidence="1">
    <location>
        <begin position="245"/>
        <end position="267"/>
    </location>
</feature>
<proteinExistence type="predicted"/>
<dbReference type="OrthoDB" id="1692816at2"/>
<evidence type="ECO:0000256" key="1">
    <source>
        <dbReference type="SAM" id="Phobius"/>
    </source>
</evidence>
<organism evidence="2 3">
    <name type="scientific">Anaerostipes hadrus</name>
    <dbReference type="NCBI Taxonomy" id="649756"/>
    <lineage>
        <taxon>Bacteria</taxon>
        <taxon>Bacillati</taxon>
        <taxon>Bacillota</taxon>
        <taxon>Clostridia</taxon>
        <taxon>Lachnospirales</taxon>
        <taxon>Lachnospiraceae</taxon>
        <taxon>Anaerostipes</taxon>
    </lineage>
</organism>
<protein>
    <submittedName>
        <fullName evidence="2">ABC-type transport system involved in multi-copper enzyme maturation, permease component</fullName>
    </submittedName>
</protein>
<keyword evidence="1" id="KW-0472">Membrane</keyword>
<keyword evidence="1" id="KW-0812">Transmembrane</keyword>